<evidence type="ECO:0000256" key="4">
    <source>
        <dbReference type="ARBA" id="ARBA00022723"/>
    </source>
</evidence>
<feature type="domain" description="Alpha-D-phosphohexomutase C-terminal" evidence="9">
    <location>
        <begin position="521"/>
        <end position="548"/>
    </location>
</feature>
<dbReference type="GO" id="GO:0000287">
    <property type="term" value="F:magnesium ion binding"/>
    <property type="evidence" value="ECO:0007669"/>
    <property type="project" value="InterPro"/>
</dbReference>
<evidence type="ECO:0000259" key="11">
    <source>
        <dbReference type="Pfam" id="PF02879"/>
    </source>
</evidence>
<evidence type="ECO:0000256" key="8">
    <source>
        <dbReference type="SAM" id="MobiDB-lite"/>
    </source>
</evidence>
<evidence type="ECO:0000256" key="6">
    <source>
        <dbReference type="ARBA" id="ARBA00023235"/>
    </source>
</evidence>
<dbReference type="GO" id="GO:0005975">
    <property type="term" value="P:carbohydrate metabolic process"/>
    <property type="evidence" value="ECO:0007669"/>
    <property type="project" value="InterPro"/>
</dbReference>
<dbReference type="PATRIC" id="fig|1630135.4.peg.1546"/>
<dbReference type="InterPro" id="IPR005846">
    <property type="entry name" value="A-D-PHexomutase_a/b/a-III"/>
</dbReference>
<accession>A0A1B0ZJA6</accession>
<keyword evidence="3" id="KW-0597">Phosphoprotein</keyword>
<keyword evidence="5 7" id="KW-0460">Magnesium</keyword>
<dbReference type="PRINTS" id="PR00509">
    <property type="entry name" value="PGMPMM"/>
</dbReference>
<evidence type="ECO:0008006" key="15">
    <source>
        <dbReference type="Google" id="ProtNLM"/>
    </source>
</evidence>
<dbReference type="PANTHER" id="PTHR45745">
    <property type="entry name" value="PHOSPHOMANNOMUTASE 45A"/>
    <property type="match status" value="1"/>
</dbReference>
<feature type="region of interest" description="Disordered" evidence="8">
    <location>
        <begin position="1"/>
        <end position="26"/>
    </location>
</feature>
<keyword evidence="6" id="KW-0413">Isomerase</keyword>
<evidence type="ECO:0000259" key="10">
    <source>
        <dbReference type="Pfam" id="PF02878"/>
    </source>
</evidence>
<dbReference type="Pfam" id="PF02880">
    <property type="entry name" value="PGM_PMM_III"/>
    <property type="match status" value="1"/>
</dbReference>
<comment type="cofactor">
    <cofactor evidence="1">
        <name>Mg(2+)</name>
        <dbReference type="ChEBI" id="CHEBI:18420"/>
    </cofactor>
</comment>
<dbReference type="SUPFAM" id="SSF53738">
    <property type="entry name" value="Phosphoglucomutase, first 3 domains"/>
    <property type="match status" value="3"/>
</dbReference>
<dbReference type="InterPro" id="IPR005844">
    <property type="entry name" value="A-D-PHexomutase_a/b/a-I"/>
</dbReference>
<feature type="domain" description="Alpha-D-phosphohexomutase alpha/beta/alpha" evidence="11">
    <location>
        <begin position="220"/>
        <end position="332"/>
    </location>
</feature>
<dbReference type="PROSITE" id="PS00710">
    <property type="entry name" value="PGM_PMM"/>
    <property type="match status" value="1"/>
</dbReference>
<dbReference type="GO" id="GO:0006166">
    <property type="term" value="P:purine ribonucleoside salvage"/>
    <property type="evidence" value="ECO:0007669"/>
    <property type="project" value="TreeGrafter"/>
</dbReference>
<evidence type="ECO:0000256" key="2">
    <source>
        <dbReference type="ARBA" id="ARBA00010231"/>
    </source>
</evidence>
<evidence type="ECO:0000313" key="13">
    <source>
        <dbReference type="EMBL" id="ANP28094.1"/>
    </source>
</evidence>
<feature type="domain" description="Alpha-D-phosphohexomutase alpha/beta/alpha" evidence="10">
    <location>
        <begin position="55"/>
        <end position="174"/>
    </location>
</feature>
<evidence type="ECO:0000256" key="1">
    <source>
        <dbReference type="ARBA" id="ARBA00001946"/>
    </source>
</evidence>
<proteinExistence type="inferred from homology"/>
<evidence type="ECO:0000259" key="12">
    <source>
        <dbReference type="Pfam" id="PF02880"/>
    </source>
</evidence>
<dbReference type="InterPro" id="IPR005841">
    <property type="entry name" value="Alpha-D-phosphohexomutase_SF"/>
</dbReference>
<protein>
    <recommendedName>
        <fullName evidence="15">Phosphomannomutase</fullName>
    </recommendedName>
</protein>
<dbReference type="STRING" id="1630135.DAD186_15440"/>
<feature type="domain" description="Alpha-D-phosphohexomutase alpha/beta/alpha" evidence="12">
    <location>
        <begin position="343"/>
        <end position="451"/>
    </location>
</feature>
<evidence type="ECO:0000256" key="3">
    <source>
        <dbReference type="ARBA" id="ARBA00022553"/>
    </source>
</evidence>
<comment type="similarity">
    <text evidence="2 7">Belongs to the phosphohexose mutase family.</text>
</comment>
<dbReference type="KEGG" id="dva:DAD186_15440"/>
<dbReference type="Gene3D" id="3.30.310.50">
    <property type="entry name" value="Alpha-D-phosphohexomutase, C-terminal domain"/>
    <property type="match status" value="1"/>
</dbReference>
<dbReference type="InterPro" id="IPR016055">
    <property type="entry name" value="A-D-PHexomutase_a/b/a-I/II/III"/>
</dbReference>
<dbReference type="CDD" id="cd05799">
    <property type="entry name" value="PGM2"/>
    <property type="match status" value="1"/>
</dbReference>
<evidence type="ECO:0000259" key="9">
    <source>
        <dbReference type="Pfam" id="PF00408"/>
    </source>
</evidence>
<dbReference type="GO" id="GO:0008973">
    <property type="term" value="F:phosphopentomutase activity"/>
    <property type="evidence" value="ECO:0007669"/>
    <property type="project" value="TreeGrafter"/>
</dbReference>
<dbReference type="InterPro" id="IPR005845">
    <property type="entry name" value="A-D-PHexomutase_a/b/a-II"/>
</dbReference>
<dbReference type="Proteomes" id="UP000092596">
    <property type="component" value="Chromosome"/>
</dbReference>
<dbReference type="Gene3D" id="3.40.120.10">
    <property type="entry name" value="Alpha-D-Glucose-1,6-Bisphosphate, subunit A, domain 3"/>
    <property type="match status" value="3"/>
</dbReference>
<dbReference type="PANTHER" id="PTHR45745:SF1">
    <property type="entry name" value="PHOSPHOGLUCOMUTASE 2B-RELATED"/>
    <property type="match status" value="1"/>
</dbReference>
<dbReference type="Pfam" id="PF00408">
    <property type="entry name" value="PGM_PMM_IV"/>
    <property type="match status" value="1"/>
</dbReference>
<evidence type="ECO:0000313" key="14">
    <source>
        <dbReference type="Proteomes" id="UP000092596"/>
    </source>
</evidence>
<dbReference type="InterPro" id="IPR036900">
    <property type="entry name" value="A-D-PHexomutase_C_sf"/>
</dbReference>
<dbReference type="RefSeq" id="WP_065248149.1">
    <property type="nucleotide sequence ID" value="NZ_CP012117.1"/>
</dbReference>
<sequence>MSTLNPELSQRARAWMSDDPDQSTRDDLERRLTAAEAGDEAELTELKGAFDGTLQFGTAGLRGAMGPGPNRMNVAVVSRAAAGIGAYLREVVGEARVVIGYDARYNSRTFAETSAAILTAVGHEVILMPHHWPTPVLAHAVRAKSADCGIMVTASHNPARDNGYKVYLGGRAASEDGNGVQIVPPADADIAAKIAAVGAVREIPLAESGWEVMPETFVDDYIDAILPIIDRASTADQNTVRTARTDLRIVHTAMHGVGSATMLAAFERAGFTDIHSVKEQQEPDPDFPTVPFPNPEEKGAIDLAAKLAEQVEADLVIANDPDADRCAAAIYDPRREAWRMLHGDELGLLLATYVATHRQVDGTFANSIVSSRSLGALAAARGYASTQTLTGFKWIARAKNIAFGYEEAIGYCVLPNVVKDKDGISAALAIAELAALTKANGSSLVELLDELARELGLYLTSQLSIRVSNLDLISQMMHTLRTAPPSTLAGSAVVEVRDLAEGSLETTGLPPTNGMLLLAEDDSRVIVRPSGTEPKLKAYLEVVSEVEQNASFHDLSAARAGAAEKLENMKKELGELLGARS</sequence>
<dbReference type="EMBL" id="CP012117">
    <property type="protein sequence ID" value="ANP28094.1"/>
    <property type="molecule type" value="Genomic_DNA"/>
</dbReference>
<dbReference type="AlphaFoldDB" id="A0A1B0ZJA6"/>
<evidence type="ECO:0000256" key="7">
    <source>
        <dbReference type="RuleBase" id="RU004326"/>
    </source>
</evidence>
<reference evidence="13 14" key="1">
    <citation type="submission" date="2015-06" db="EMBL/GenBank/DDBJ databases">
        <title>Investigation of pathophysiology for high-risk pregnancy and development of treatment modality based on it.</title>
        <authorList>
            <person name="Kim B.-C."/>
            <person name="Lim S."/>
        </authorList>
    </citation>
    <scope>NUCLEOTIDE SEQUENCE [LARGE SCALE GENOMIC DNA]</scope>
    <source>
        <strain evidence="13 14">AD1-86</strain>
    </source>
</reference>
<dbReference type="Pfam" id="PF02878">
    <property type="entry name" value="PGM_PMM_I"/>
    <property type="match status" value="1"/>
</dbReference>
<keyword evidence="4 7" id="KW-0479">Metal-binding</keyword>
<dbReference type="Pfam" id="PF02879">
    <property type="entry name" value="PGM_PMM_II"/>
    <property type="match status" value="1"/>
</dbReference>
<name>A0A1B0ZJA6_9MICO</name>
<organism evidence="13 14">
    <name type="scientific">Dermabacter vaginalis</name>
    <dbReference type="NCBI Taxonomy" id="1630135"/>
    <lineage>
        <taxon>Bacteria</taxon>
        <taxon>Bacillati</taxon>
        <taxon>Actinomycetota</taxon>
        <taxon>Actinomycetes</taxon>
        <taxon>Micrococcales</taxon>
        <taxon>Dermabacteraceae</taxon>
        <taxon>Dermabacter</taxon>
    </lineage>
</organism>
<dbReference type="InterPro" id="IPR005843">
    <property type="entry name" value="A-D-PHexomutase_C"/>
</dbReference>
<dbReference type="InterPro" id="IPR016066">
    <property type="entry name" value="A-D-PHexomutase_CS"/>
</dbReference>
<gene>
    <name evidence="13" type="ORF">DAD186_15440</name>
</gene>
<dbReference type="SUPFAM" id="SSF55957">
    <property type="entry name" value="Phosphoglucomutase, C-terminal domain"/>
    <property type="match status" value="1"/>
</dbReference>
<evidence type="ECO:0000256" key="5">
    <source>
        <dbReference type="ARBA" id="ARBA00022842"/>
    </source>
</evidence>